<name>H0EID8_GLAL7</name>
<dbReference type="EMBL" id="AGUE01000047">
    <property type="protein sequence ID" value="EHL01659.1"/>
    <property type="molecule type" value="Genomic_DNA"/>
</dbReference>
<dbReference type="InterPro" id="IPR013898">
    <property type="entry name" value="Atg43"/>
</dbReference>
<feature type="compositionally biased region" description="Acidic residues" evidence="1">
    <location>
        <begin position="53"/>
        <end position="64"/>
    </location>
</feature>
<dbReference type="HOGENOM" id="CLU_101474_0_0_1"/>
<dbReference type="AlphaFoldDB" id="H0EID8"/>
<keyword evidence="3" id="KW-1185">Reference proteome</keyword>
<accession>H0EID8</accession>
<reference evidence="2 3" key="1">
    <citation type="journal article" date="2012" name="Eukaryot. Cell">
        <title>Genome sequence of the fungus Glarea lozoyensis: the first genome sequence of a species from the Helotiaceae family.</title>
        <authorList>
            <person name="Youssar L."/>
            <person name="Gruening B.A."/>
            <person name="Erxleben A."/>
            <person name="Guenther S."/>
            <person name="Huettel W."/>
        </authorList>
    </citation>
    <scope>NUCLEOTIDE SEQUENCE [LARGE SCALE GENOMIC DNA]</scope>
    <source>
        <strain evidence="3">ATCC 74030 / MF5533</strain>
    </source>
</reference>
<evidence type="ECO:0000313" key="2">
    <source>
        <dbReference type="EMBL" id="EHL01659.1"/>
    </source>
</evidence>
<proteinExistence type="predicted"/>
<dbReference type="InParanoid" id="H0EID8"/>
<sequence>MADSLPMEIGSTIQSASIKRNPSPHHDLNPSTAASHKEPVKLSQPSSDSSYAYDDEEGIDEDEDEDVPYSLVLPLVQGMVWSLALHGWKYWNRTAQLSGESVGARARRWWYKTNNWKLPNGLGNLGKDKKFAKEVGDRIY</sequence>
<evidence type="ECO:0000256" key="1">
    <source>
        <dbReference type="SAM" id="MobiDB-lite"/>
    </source>
</evidence>
<dbReference type="Pfam" id="PF08589">
    <property type="entry name" value="ATG43"/>
    <property type="match status" value="1"/>
</dbReference>
<evidence type="ECO:0008006" key="4">
    <source>
        <dbReference type="Google" id="ProtNLM"/>
    </source>
</evidence>
<organism evidence="2 3">
    <name type="scientific">Glarea lozoyensis (strain ATCC 74030 / MF5533)</name>
    <dbReference type="NCBI Taxonomy" id="1104152"/>
    <lineage>
        <taxon>Eukaryota</taxon>
        <taxon>Fungi</taxon>
        <taxon>Dikarya</taxon>
        <taxon>Ascomycota</taxon>
        <taxon>Pezizomycotina</taxon>
        <taxon>Leotiomycetes</taxon>
        <taxon>Helotiales</taxon>
        <taxon>Helotiaceae</taxon>
        <taxon>Glarea</taxon>
    </lineage>
</organism>
<gene>
    <name evidence="2" type="ORF">M7I_2293</name>
</gene>
<dbReference type="PANTHER" id="PTHR38699:SF1">
    <property type="entry name" value="MITOPHAGY RECEPTOR ATG43"/>
    <property type="match status" value="1"/>
</dbReference>
<dbReference type="GO" id="GO:0140580">
    <property type="term" value="F:mitochondrion autophagosome adaptor activity"/>
    <property type="evidence" value="ECO:0007669"/>
    <property type="project" value="InterPro"/>
</dbReference>
<dbReference type="Proteomes" id="UP000005446">
    <property type="component" value="Unassembled WGS sequence"/>
</dbReference>
<feature type="compositionally biased region" description="Polar residues" evidence="1">
    <location>
        <begin position="11"/>
        <end position="20"/>
    </location>
</feature>
<feature type="region of interest" description="Disordered" evidence="1">
    <location>
        <begin position="1"/>
        <end position="64"/>
    </location>
</feature>
<evidence type="ECO:0000313" key="3">
    <source>
        <dbReference type="Proteomes" id="UP000005446"/>
    </source>
</evidence>
<protein>
    <recommendedName>
        <fullName evidence="4">DUF1770-domain-containing protein</fullName>
    </recommendedName>
</protein>
<dbReference type="PANTHER" id="PTHR38699">
    <property type="entry name" value="CHROMOSOME 1, WHOLE GENOME SHOTGUN SEQUENCE"/>
    <property type="match status" value="1"/>
</dbReference>
<comment type="caution">
    <text evidence="2">The sequence shown here is derived from an EMBL/GenBank/DDBJ whole genome shotgun (WGS) entry which is preliminary data.</text>
</comment>
<dbReference type="OrthoDB" id="2430343at2759"/>
<dbReference type="GO" id="GO:0000423">
    <property type="term" value="P:mitophagy"/>
    <property type="evidence" value="ECO:0007669"/>
    <property type="project" value="InterPro"/>
</dbReference>